<dbReference type="Proteomes" id="UP000092573">
    <property type="component" value="Chromosome"/>
</dbReference>
<gene>
    <name evidence="2" type="ORF">AWM70_01265</name>
</gene>
<protein>
    <submittedName>
        <fullName evidence="2">Uncharacterized protein</fullName>
    </submittedName>
</protein>
<evidence type="ECO:0000313" key="3">
    <source>
        <dbReference type="Proteomes" id="UP000092573"/>
    </source>
</evidence>
<keyword evidence="3" id="KW-1185">Reference proteome</keyword>
<dbReference type="KEGG" id="pyg:AWM70_01265"/>
<evidence type="ECO:0000256" key="1">
    <source>
        <dbReference type="SAM" id="MobiDB-lite"/>
    </source>
</evidence>
<feature type="region of interest" description="Disordered" evidence="1">
    <location>
        <begin position="1"/>
        <end position="73"/>
    </location>
</feature>
<dbReference type="AlphaFoldDB" id="A0A1B1N6H1"/>
<dbReference type="EMBL" id="CP014167">
    <property type="protein sequence ID" value="ANS77030.1"/>
    <property type="molecule type" value="Genomic_DNA"/>
</dbReference>
<reference evidence="2 3" key="1">
    <citation type="submission" date="2016-01" db="EMBL/GenBank/DDBJ databases">
        <title>Complete Genome Sequence of Paenibacillus yonginensis DCY84, a novel Plant Growth-Promoting Bacteria with Elicitation of Induced Systemic Resistance.</title>
        <authorList>
            <person name="Kim Y.J."/>
            <person name="Yang D.C."/>
            <person name="Sukweenadhi J."/>
        </authorList>
    </citation>
    <scope>NUCLEOTIDE SEQUENCE [LARGE SCALE GENOMIC DNA]</scope>
    <source>
        <strain evidence="2 3">DCY84</strain>
    </source>
</reference>
<feature type="compositionally biased region" description="Basic and acidic residues" evidence="1">
    <location>
        <begin position="8"/>
        <end position="17"/>
    </location>
</feature>
<sequence>MTQSLSAYDEHTERNSELLEQGELPDVPDADDIQPESPVDAAAQPVDVMHGTDLINGAGADEEDAPPQGSPQR</sequence>
<name>A0A1B1N6H1_9BACL</name>
<evidence type="ECO:0000313" key="2">
    <source>
        <dbReference type="EMBL" id="ANS77030.1"/>
    </source>
</evidence>
<accession>A0A1B1N6H1</accession>
<organism evidence="2 3">
    <name type="scientific">Paenibacillus yonginensis</name>
    <dbReference type="NCBI Taxonomy" id="1462996"/>
    <lineage>
        <taxon>Bacteria</taxon>
        <taxon>Bacillati</taxon>
        <taxon>Bacillota</taxon>
        <taxon>Bacilli</taxon>
        <taxon>Bacillales</taxon>
        <taxon>Paenibacillaceae</taxon>
        <taxon>Paenibacillus</taxon>
    </lineage>
</organism>
<proteinExistence type="predicted"/>